<evidence type="ECO:0000313" key="2">
    <source>
        <dbReference type="EMBL" id="SDM68839.1"/>
    </source>
</evidence>
<sequence>MTAEKDLTRHPVWGAAAETERVNPFAGRFPVVKTITRADGTETVLTSRPQPAMPKAATAHIQDDHERMLRLVLDILYDERLSAEEKVARAGNSPGFDPVRDGRPYLPWPPRAKAAALPATGSFHG</sequence>
<evidence type="ECO:0000313" key="3">
    <source>
        <dbReference type="Proteomes" id="UP000198704"/>
    </source>
</evidence>
<dbReference type="AlphaFoldDB" id="A0A1G9V9J5"/>
<proteinExistence type="predicted"/>
<feature type="region of interest" description="Disordered" evidence="1">
    <location>
        <begin position="88"/>
        <end position="111"/>
    </location>
</feature>
<evidence type="ECO:0000256" key="1">
    <source>
        <dbReference type="SAM" id="MobiDB-lite"/>
    </source>
</evidence>
<accession>A0A1G9V9J5</accession>
<dbReference type="RefSeq" id="WP_091714099.1">
    <property type="nucleotide sequence ID" value="NZ_FNHS01000003.1"/>
</dbReference>
<dbReference type="Proteomes" id="UP000198704">
    <property type="component" value="Unassembled WGS sequence"/>
</dbReference>
<protein>
    <submittedName>
        <fullName evidence="2">Uncharacterized protein</fullName>
    </submittedName>
</protein>
<name>A0A1G9V9J5_9HYPH</name>
<reference evidence="3" key="1">
    <citation type="submission" date="2016-10" db="EMBL/GenBank/DDBJ databases">
        <authorList>
            <person name="Varghese N."/>
            <person name="Submissions S."/>
        </authorList>
    </citation>
    <scope>NUCLEOTIDE SEQUENCE [LARGE SCALE GENOMIC DNA]</scope>
    <source>
        <strain evidence="3">BL47</strain>
    </source>
</reference>
<gene>
    <name evidence="2" type="ORF">SAMN05216360_103115</name>
</gene>
<dbReference type="EMBL" id="FNHS01000003">
    <property type="protein sequence ID" value="SDM68839.1"/>
    <property type="molecule type" value="Genomic_DNA"/>
</dbReference>
<keyword evidence="3" id="KW-1185">Reference proteome</keyword>
<organism evidence="2 3">
    <name type="scientific">Methylobacterium phyllostachyos</name>
    <dbReference type="NCBI Taxonomy" id="582672"/>
    <lineage>
        <taxon>Bacteria</taxon>
        <taxon>Pseudomonadati</taxon>
        <taxon>Pseudomonadota</taxon>
        <taxon>Alphaproteobacteria</taxon>
        <taxon>Hyphomicrobiales</taxon>
        <taxon>Methylobacteriaceae</taxon>
        <taxon>Methylobacterium</taxon>
    </lineage>
</organism>
<dbReference type="STRING" id="582672.SAMN05216360_103115"/>